<dbReference type="SFLD" id="SFLDG01386">
    <property type="entry name" value="main_SPASM_domain-containing"/>
    <property type="match status" value="1"/>
</dbReference>
<evidence type="ECO:0000256" key="1">
    <source>
        <dbReference type="ARBA" id="ARBA00012167"/>
    </source>
</evidence>
<dbReference type="PANTHER" id="PTHR22960">
    <property type="entry name" value="MOLYBDOPTERIN COFACTOR SYNTHESIS PROTEIN A"/>
    <property type="match status" value="1"/>
</dbReference>
<evidence type="ECO:0000256" key="7">
    <source>
        <dbReference type="ARBA" id="ARBA00023014"/>
    </source>
</evidence>
<name>A0A0B4XJF3_9GAMM</name>
<protein>
    <recommendedName>
        <fullName evidence="1 12">GTP 3',8-cyclase</fullName>
        <ecNumber evidence="1 12">4.1.99.22</ecNumber>
    </recommendedName>
    <alternativeName>
        <fullName evidence="12">Molybdenum cofactor biosynthesis protein A</fullName>
    </alternativeName>
</protein>
<keyword evidence="8 12" id="KW-0342">GTP-binding</keyword>
<dbReference type="AlphaFoldDB" id="A0A0B4XJF3"/>
<dbReference type="InterPro" id="IPR040064">
    <property type="entry name" value="MoaA-like"/>
</dbReference>
<dbReference type="PROSITE" id="PS01305">
    <property type="entry name" value="MOAA_NIFB_PQQE"/>
    <property type="match status" value="1"/>
</dbReference>
<feature type="binding site" evidence="12">
    <location>
        <position position="256"/>
    </location>
    <ligand>
        <name>[4Fe-4S] cluster</name>
        <dbReference type="ChEBI" id="CHEBI:49883"/>
        <label>2</label>
        <note>4Fe-4S-substrate</note>
    </ligand>
</feature>
<dbReference type="RefSeq" id="WP_041025900.1">
    <property type="nucleotide sequence ID" value="NZ_CP004387.1"/>
</dbReference>
<keyword evidence="4 12" id="KW-0479">Metal-binding</keyword>
<evidence type="ECO:0000256" key="6">
    <source>
        <dbReference type="ARBA" id="ARBA00023004"/>
    </source>
</evidence>
<gene>
    <name evidence="12" type="primary">moaA</name>
    <name evidence="14" type="ORF">S7S_01990</name>
</gene>
<dbReference type="InterPro" id="IPR010505">
    <property type="entry name" value="MoaA_twitch"/>
</dbReference>
<keyword evidence="9 12" id="KW-0501">Molybdenum cofactor biosynthesis</keyword>
<feature type="binding site" evidence="12">
    <location>
        <begin position="258"/>
        <end position="260"/>
    </location>
    <ligand>
        <name>GTP</name>
        <dbReference type="ChEBI" id="CHEBI:37565"/>
    </ligand>
</feature>
<dbReference type="InterPro" id="IPR006638">
    <property type="entry name" value="Elp3/MiaA/NifB-like_rSAM"/>
</dbReference>
<keyword evidence="6 12" id="KW-0408">Iron</keyword>
<comment type="pathway">
    <text evidence="12">Cofactor biosynthesis; molybdopterin biosynthesis.</text>
</comment>
<dbReference type="InterPro" id="IPR013483">
    <property type="entry name" value="MoaA"/>
</dbReference>
<dbReference type="GO" id="GO:0046872">
    <property type="term" value="F:metal ion binding"/>
    <property type="evidence" value="ECO:0007669"/>
    <property type="project" value="UniProtKB-KW"/>
</dbReference>
<dbReference type="Gene3D" id="3.20.20.70">
    <property type="entry name" value="Aldolase class I"/>
    <property type="match status" value="1"/>
</dbReference>
<dbReference type="GO" id="GO:0061798">
    <property type="term" value="F:GTP 3',8'-cyclase activity"/>
    <property type="evidence" value="ECO:0007669"/>
    <property type="project" value="UniProtKB-UniRule"/>
</dbReference>
<comment type="function">
    <text evidence="12">Catalyzes the cyclization of GTP to (8S)-3',8-cyclo-7,8-dihydroguanosine 5'-triphosphate.</text>
</comment>
<dbReference type="GO" id="GO:0051539">
    <property type="term" value="F:4 iron, 4 sulfur cluster binding"/>
    <property type="evidence" value="ECO:0007669"/>
    <property type="project" value="UniProtKB-UniRule"/>
</dbReference>
<keyword evidence="3 12" id="KW-0949">S-adenosyl-L-methionine</keyword>
<comment type="similarity">
    <text evidence="12">Belongs to the radical SAM superfamily. MoaA family.</text>
</comment>
<dbReference type="GO" id="GO:0061799">
    <property type="term" value="F:cyclic pyranopterin monophosphate synthase activity"/>
    <property type="evidence" value="ECO:0007669"/>
    <property type="project" value="TreeGrafter"/>
</dbReference>
<dbReference type="OrthoDB" id="9763993at2"/>
<feature type="binding site" evidence="12">
    <location>
        <position position="14"/>
    </location>
    <ligand>
        <name>GTP</name>
        <dbReference type="ChEBI" id="CHEBI:37565"/>
    </ligand>
</feature>
<feature type="binding site" evidence="12">
    <location>
        <position position="94"/>
    </location>
    <ligand>
        <name>GTP</name>
        <dbReference type="ChEBI" id="CHEBI:37565"/>
    </ligand>
</feature>
<dbReference type="HOGENOM" id="CLU_009273_0_1_6"/>
<keyword evidence="10 12" id="KW-0456">Lyase</keyword>
<evidence type="ECO:0000256" key="11">
    <source>
        <dbReference type="ARBA" id="ARBA00048697"/>
    </source>
</evidence>
<dbReference type="PROSITE" id="PS51918">
    <property type="entry name" value="RADICAL_SAM"/>
    <property type="match status" value="1"/>
</dbReference>
<dbReference type="InterPro" id="IPR007197">
    <property type="entry name" value="rSAM"/>
</dbReference>
<evidence type="ECO:0000256" key="12">
    <source>
        <dbReference type="HAMAP-Rule" id="MF_01225"/>
    </source>
</evidence>
<evidence type="ECO:0000256" key="9">
    <source>
        <dbReference type="ARBA" id="ARBA00023150"/>
    </source>
</evidence>
<evidence type="ECO:0000256" key="4">
    <source>
        <dbReference type="ARBA" id="ARBA00022723"/>
    </source>
</evidence>
<dbReference type="PANTHER" id="PTHR22960:SF0">
    <property type="entry name" value="MOLYBDENUM COFACTOR BIOSYNTHESIS PROTEIN 1"/>
    <property type="match status" value="1"/>
</dbReference>
<comment type="catalytic activity">
    <reaction evidence="11 12">
        <text>GTP + AH2 + S-adenosyl-L-methionine = (8S)-3',8-cyclo-7,8-dihydroguanosine 5'-triphosphate + 5'-deoxyadenosine + L-methionine + A + H(+)</text>
        <dbReference type="Rhea" id="RHEA:49576"/>
        <dbReference type="ChEBI" id="CHEBI:13193"/>
        <dbReference type="ChEBI" id="CHEBI:15378"/>
        <dbReference type="ChEBI" id="CHEBI:17319"/>
        <dbReference type="ChEBI" id="CHEBI:17499"/>
        <dbReference type="ChEBI" id="CHEBI:37565"/>
        <dbReference type="ChEBI" id="CHEBI:57844"/>
        <dbReference type="ChEBI" id="CHEBI:59789"/>
        <dbReference type="ChEBI" id="CHEBI:131766"/>
        <dbReference type="EC" id="4.1.99.22"/>
    </reaction>
</comment>
<dbReference type="CDD" id="cd21117">
    <property type="entry name" value="Twitch_MoaA"/>
    <property type="match status" value="1"/>
</dbReference>
<dbReference type="STRING" id="391936.S7S_01990"/>
<feature type="binding site" evidence="12">
    <location>
        <position position="189"/>
    </location>
    <ligand>
        <name>S-adenosyl-L-methionine</name>
        <dbReference type="ChEBI" id="CHEBI:59789"/>
    </ligand>
</feature>
<accession>A0A0B4XJF3</accession>
<evidence type="ECO:0000313" key="14">
    <source>
        <dbReference type="EMBL" id="AJD46820.1"/>
    </source>
</evidence>
<evidence type="ECO:0000256" key="3">
    <source>
        <dbReference type="ARBA" id="ARBA00022691"/>
    </source>
</evidence>
<evidence type="ECO:0000256" key="8">
    <source>
        <dbReference type="ARBA" id="ARBA00023134"/>
    </source>
</evidence>
<comment type="caution">
    <text evidence="12">Lacks conserved residue(s) required for the propagation of feature annotation.</text>
</comment>
<sequence>MLTDRFGRQVDYLRLSVTDRCDFRCVYCMAEQMTFLPRERVLTLEELHRLARAFIQLGVRRIRLTGGEPLVRRDLPQLAHWIASEPGLAELTLTTNGSRLGRYAASLRDAGVKRLNISLDSLDPARFHALTRTGELADVLAGIQAAKAAGFARIRLNSVILRGRNEDEIPALADFALAHGLDLAFIEEMPLGEISEHSRALAFMPSEDIRAALEAHVPLMPATDVSAGPARYWRVPGYRSRIGFISPHSHNFCHLCNRVRVTAEGRLLLCLGNEHSVDLRAVLRAHPQDDAPLREAIVAAMAIKPERHHFRVDDGEQLVRFMNMTGG</sequence>
<dbReference type="InterPro" id="IPR050105">
    <property type="entry name" value="MoCo_biosynth_MoaA/MoaC"/>
</dbReference>
<feature type="binding site" evidence="12">
    <location>
        <position position="270"/>
    </location>
    <ligand>
        <name>[4Fe-4S] cluster</name>
        <dbReference type="ChEBI" id="CHEBI:49883"/>
        <label>2</label>
        <note>4Fe-4S-substrate</note>
    </ligand>
</feature>
<dbReference type="InterPro" id="IPR013785">
    <property type="entry name" value="Aldolase_TIM"/>
</dbReference>
<dbReference type="UniPathway" id="UPA00344"/>
<evidence type="ECO:0000313" key="15">
    <source>
        <dbReference type="Proteomes" id="UP000006764"/>
    </source>
</evidence>
<dbReference type="GO" id="GO:1904047">
    <property type="term" value="F:S-adenosyl-L-methionine binding"/>
    <property type="evidence" value="ECO:0007669"/>
    <property type="project" value="UniProtKB-UniRule"/>
</dbReference>
<keyword evidence="5 12" id="KW-0547">Nucleotide-binding</keyword>
<dbReference type="EC" id="4.1.99.22" evidence="1 12"/>
<dbReference type="InterPro" id="IPR058240">
    <property type="entry name" value="rSAM_sf"/>
</dbReference>
<dbReference type="KEGG" id="apac:S7S_01990"/>
<keyword evidence="2 12" id="KW-0004">4Fe-4S</keyword>
<dbReference type="SFLD" id="SFLDS00029">
    <property type="entry name" value="Radical_SAM"/>
    <property type="match status" value="1"/>
</dbReference>
<feature type="domain" description="Radical SAM core" evidence="13">
    <location>
        <begin position="5"/>
        <end position="230"/>
    </location>
</feature>
<dbReference type="NCBIfam" id="TIGR02666">
    <property type="entry name" value="moaA"/>
    <property type="match status" value="1"/>
</dbReference>
<evidence type="ECO:0000256" key="2">
    <source>
        <dbReference type="ARBA" id="ARBA00022485"/>
    </source>
</evidence>
<reference evidence="14 15" key="1">
    <citation type="journal article" date="2012" name="J. Bacteriol.">
        <title>Genome sequence of an alkane-degrading bacterium, Alcanivorax pacificus type strain W11-5, isolated from deep sea sediment.</title>
        <authorList>
            <person name="Lai Q."/>
            <person name="Shao Z."/>
        </authorList>
    </citation>
    <scope>NUCLEOTIDE SEQUENCE [LARGE SCALE GENOMIC DNA]</scope>
    <source>
        <strain evidence="14 15">W11-5</strain>
    </source>
</reference>
<dbReference type="CDD" id="cd01335">
    <property type="entry name" value="Radical_SAM"/>
    <property type="match status" value="1"/>
</dbReference>
<comment type="cofactor">
    <cofactor evidence="12">
        <name>[4Fe-4S] cluster</name>
        <dbReference type="ChEBI" id="CHEBI:49883"/>
    </cofactor>
    <text evidence="12">Binds 2 [4Fe-4S] clusters. Binds 1 [4Fe-4S] cluster coordinated with 3 cysteines and an exchangeable S-adenosyl-L-methionine and 1 [4Fe-4S] cluster coordinated with 3 cysteines and the GTP-derived substrate.</text>
</comment>
<dbReference type="GO" id="GO:0005525">
    <property type="term" value="F:GTP binding"/>
    <property type="evidence" value="ECO:0007669"/>
    <property type="project" value="UniProtKB-UniRule"/>
</dbReference>
<dbReference type="SFLD" id="SFLDG01383">
    <property type="entry name" value="cyclic_pyranopterin_phosphate"/>
    <property type="match status" value="1"/>
</dbReference>
<feature type="binding site" evidence="12">
    <location>
        <position position="67"/>
    </location>
    <ligand>
        <name>S-adenosyl-L-methionine</name>
        <dbReference type="ChEBI" id="CHEBI:59789"/>
    </ligand>
</feature>
<dbReference type="Proteomes" id="UP000006764">
    <property type="component" value="Chromosome"/>
</dbReference>
<dbReference type="HAMAP" id="MF_01225_B">
    <property type="entry name" value="MoaA_B"/>
    <property type="match status" value="1"/>
</dbReference>
<feature type="binding site" evidence="12">
    <location>
        <position position="28"/>
    </location>
    <ligand>
        <name>[4Fe-4S] cluster</name>
        <dbReference type="ChEBI" id="CHEBI:49883"/>
        <label>1</label>
        <note>4Fe-4S-S-AdoMet</note>
    </ligand>
</feature>
<dbReference type="Pfam" id="PF06463">
    <property type="entry name" value="Mob_synth_C"/>
    <property type="match status" value="1"/>
</dbReference>
<keyword evidence="7 12" id="KW-0411">Iron-sulfur</keyword>
<dbReference type="SFLD" id="SFLDG01067">
    <property type="entry name" value="SPASM/twitch_domain_containing"/>
    <property type="match status" value="1"/>
</dbReference>
<keyword evidence="15" id="KW-1185">Reference proteome</keyword>
<feature type="binding site" evidence="12">
    <location>
        <position position="25"/>
    </location>
    <ligand>
        <name>[4Fe-4S] cluster</name>
        <dbReference type="ChEBI" id="CHEBI:49883"/>
        <label>1</label>
        <note>4Fe-4S-S-AdoMet</note>
    </ligand>
</feature>
<comment type="subunit">
    <text evidence="12">Monomer and homodimer.</text>
</comment>
<dbReference type="EMBL" id="CP004387">
    <property type="protein sequence ID" value="AJD46820.1"/>
    <property type="molecule type" value="Genomic_DNA"/>
</dbReference>
<dbReference type="GO" id="GO:0006777">
    <property type="term" value="P:Mo-molybdopterin cofactor biosynthetic process"/>
    <property type="evidence" value="ECO:0007669"/>
    <property type="project" value="UniProtKB-UniRule"/>
</dbReference>
<evidence type="ECO:0000256" key="5">
    <source>
        <dbReference type="ARBA" id="ARBA00022741"/>
    </source>
</evidence>
<evidence type="ECO:0000256" key="10">
    <source>
        <dbReference type="ARBA" id="ARBA00023239"/>
    </source>
</evidence>
<dbReference type="Pfam" id="PF04055">
    <property type="entry name" value="Radical_SAM"/>
    <property type="match status" value="1"/>
</dbReference>
<feature type="binding site" evidence="12">
    <location>
        <position position="27"/>
    </location>
    <ligand>
        <name>S-adenosyl-L-methionine</name>
        <dbReference type="ChEBI" id="CHEBI:59789"/>
    </ligand>
</feature>
<evidence type="ECO:0000259" key="13">
    <source>
        <dbReference type="PROSITE" id="PS51918"/>
    </source>
</evidence>
<dbReference type="SUPFAM" id="SSF102114">
    <property type="entry name" value="Radical SAM enzymes"/>
    <property type="match status" value="1"/>
</dbReference>
<proteinExistence type="inferred from homology"/>
<organism evidence="14 15">
    <name type="scientific">Isoalcanivorax pacificus W11-5</name>
    <dbReference type="NCBI Taxonomy" id="391936"/>
    <lineage>
        <taxon>Bacteria</taxon>
        <taxon>Pseudomonadati</taxon>
        <taxon>Pseudomonadota</taxon>
        <taxon>Gammaproteobacteria</taxon>
        <taxon>Oceanospirillales</taxon>
        <taxon>Alcanivoracaceae</taxon>
        <taxon>Isoalcanivorax</taxon>
    </lineage>
</organism>
<dbReference type="InterPro" id="IPR000385">
    <property type="entry name" value="MoaA_NifB_PqqE_Fe-S-bd_CS"/>
</dbReference>
<feature type="binding site" evidence="12">
    <location>
        <position position="253"/>
    </location>
    <ligand>
        <name>[4Fe-4S] cluster</name>
        <dbReference type="ChEBI" id="CHEBI:49883"/>
        <label>2</label>
        <note>4Fe-4S-substrate</note>
    </ligand>
</feature>
<dbReference type="SMART" id="SM00729">
    <property type="entry name" value="Elp3"/>
    <property type="match status" value="1"/>
</dbReference>
<feature type="binding site" evidence="12">
    <location>
        <position position="21"/>
    </location>
    <ligand>
        <name>[4Fe-4S] cluster</name>
        <dbReference type="ChEBI" id="CHEBI:49883"/>
        <label>1</label>
        <note>4Fe-4S-S-AdoMet</note>
    </ligand>
</feature>
<feature type="binding site" evidence="12">
    <location>
        <position position="63"/>
    </location>
    <ligand>
        <name>GTP</name>
        <dbReference type="ChEBI" id="CHEBI:37565"/>
    </ligand>
</feature>
<feature type="binding site" evidence="12">
    <location>
        <position position="118"/>
    </location>
    <ligand>
        <name>S-adenosyl-L-methionine</name>
        <dbReference type="ChEBI" id="CHEBI:59789"/>
    </ligand>
</feature>